<evidence type="ECO:0000259" key="3">
    <source>
        <dbReference type="Pfam" id="PF05057"/>
    </source>
</evidence>
<name>A0A8H6S4Q8_MYCCL</name>
<dbReference type="PANTHER" id="PTHR47842:SF1">
    <property type="entry name" value="DUF676 DOMAIN-CONTAINING PROTEIN"/>
    <property type="match status" value="1"/>
</dbReference>
<dbReference type="Proteomes" id="UP000613580">
    <property type="component" value="Unassembled WGS sequence"/>
</dbReference>
<protein>
    <submittedName>
        <fullName evidence="4">DUF676 domain-containing protein</fullName>
    </submittedName>
</protein>
<organism evidence="4 5">
    <name type="scientific">Mycena chlorophos</name>
    <name type="common">Agaric fungus</name>
    <name type="synonym">Agaricus chlorophos</name>
    <dbReference type="NCBI Taxonomy" id="658473"/>
    <lineage>
        <taxon>Eukaryota</taxon>
        <taxon>Fungi</taxon>
        <taxon>Dikarya</taxon>
        <taxon>Basidiomycota</taxon>
        <taxon>Agaricomycotina</taxon>
        <taxon>Agaricomycetes</taxon>
        <taxon>Agaricomycetidae</taxon>
        <taxon>Agaricales</taxon>
        <taxon>Marasmiineae</taxon>
        <taxon>Mycenaceae</taxon>
        <taxon>Mycena</taxon>
    </lineage>
</organism>
<feature type="domain" description="DUF676" evidence="3">
    <location>
        <begin position="26"/>
        <end position="155"/>
    </location>
</feature>
<comment type="similarity">
    <text evidence="1">Belongs to the putative lipase ROG1 family.</text>
</comment>
<dbReference type="AlphaFoldDB" id="A0A8H6S4Q8"/>
<accession>A0A8H6S4Q8</accession>
<dbReference type="PANTHER" id="PTHR47842">
    <property type="entry name" value="EXPRESSED PROTEIN"/>
    <property type="match status" value="1"/>
</dbReference>
<sequence>MSSRTGSARSRGATRFSVMASGDLLLLVFVHGFKGTDKTFGDFPDRLRHILSETIPDSAVESVIFPAYETKGELNEAVVRFSDWLTTLTVEKEVAHGGAGKAKIVLCGHSMGGILTADTLQEFVNGRPDADAPLWPKIVACIAFDTPYLGLNPNVFKDSATKAIEYAKAASSVGAGFLGALSGIAASRTPSPQPQKQQQPAAASGWPSWAGSAAAAVGGAVLAGAAAGATYYKREELAVSFTWATDHMKYVGNLWDAAALNKRLEKLVASEEKEGIVFRNFYTFLPPTPMISNAERTFCVLPRKSSPAGSRFIMARNGIAANEVDAHTGMFSAKTNDGYYDLGLEAAKAIRSAVFAAREGSNNLIEF</sequence>
<dbReference type="Pfam" id="PF05057">
    <property type="entry name" value="DUF676"/>
    <property type="match status" value="1"/>
</dbReference>
<comment type="caution">
    <text evidence="4">The sequence shown here is derived from an EMBL/GenBank/DDBJ whole genome shotgun (WGS) entry which is preliminary data.</text>
</comment>
<dbReference type="EMBL" id="JACAZE010000022">
    <property type="protein sequence ID" value="KAF7292298.1"/>
    <property type="molecule type" value="Genomic_DNA"/>
</dbReference>
<keyword evidence="5" id="KW-1185">Reference proteome</keyword>
<evidence type="ECO:0000313" key="4">
    <source>
        <dbReference type="EMBL" id="KAF7292298.1"/>
    </source>
</evidence>
<evidence type="ECO:0000256" key="1">
    <source>
        <dbReference type="ARBA" id="ARBA00007920"/>
    </source>
</evidence>
<feature type="signal peptide" evidence="2">
    <location>
        <begin position="1"/>
        <end position="32"/>
    </location>
</feature>
<proteinExistence type="inferred from homology"/>
<keyword evidence="2" id="KW-0732">Signal</keyword>
<dbReference type="Gene3D" id="3.40.50.1820">
    <property type="entry name" value="alpha/beta hydrolase"/>
    <property type="match status" value="1"/>
</dbReference>
<evidence type="ECO:0000313" key="5">
    <source>
        <dbReference type="Proteomes" id="UP000613580"/>
    </source>
</evidence>
<reference evidence="4" key="1">
    <citation type="submission" date="2020-05" db="EMBL/GenBank/DDBJ databases">
        <title>Mycena genomes resolve the evolution of fungal bioluminescence.</title>
        <authorList>
            <person name="Tsai I.J."/>
        </authorList>
    </citation>
    <scope>NUCLEOTIDE SEQUENCE</scope>
    <source>
        <strain evidence="4">110903Hualien_Pintung</strain>
    </source>
</reference>
<feature type="chain" id="PRO_5034979512" evidence="2">
    <location>
        <begin position="33"/>
        <end position="367"/>
    </location>
</feature>
<dbReference type="InterPro" id="IPR007751">
    <property type="entry name" value="DUF676_lipase-like"/>
</dbReference>
<evidence type="ECO:0000256" key="2">
    <source>
        <dbReference type="SAM" id="SignalP"/>
    </source>
</evidence>
<dbReference type="InterPro" id="IPR029058">
    <property type="entry name" value="AB_hydrolase_fold"/>
</dbReference>
<gene>
    <name evidence="4" type="ORF">HMN09_01213400</name>
</gene>
<dbReference type="OrthoDB" id="442243at2759"/>
<dbReference type="SUPFAM" id="SSF53474">
    <property type="entry name" value="alpha/beta-Hydrolases"/>
    <property type="match status" value="1"/>
</dbReference>